<evidence type="ECO:0000313" key="1">
    <source>
        <dbReference type="EMBL" id="AWN81685.1"/>
    </source>
</evidence>
<dbReference type="KEGG" id="cher:DK880_00357"/>
<sequence length="35" mass="4178">MENQIKNKRKKLVISFAGCTKRDKIDKNNSEKKRQ</sequence>
<dbReference type="Proteomes" id="UP000245872">
    <property type="component" value="Chromosome"/>
</dbReference>
<gene>
    <name evidence="1" type="ORF">DK880_00357</name>
</gene>
<organism evidence="1 2">
    <name type="scientific">Candidatus Cardinium hertigii</name>
    <dbReference type="NCBI Taxonomy" id="247481"/>
    <lineage>
        <taxon>Bacteria</taxon>
        <taxon>Pseudomonadati</taxon>
        <taxon>Bacteroidota</taxon>
        <taxon>Cytophagia</taxon>
        <taxon>Cytophagales</taxon>
        <taxon>Amoebophilaceae</taxon>
        <taxon>Candidatus Cardinium</taxon>
    </lineage>
</organism>
<name>A0A2Z3LGQ7_9BACT</name>
<protein>
    <submittedName>
        <fullName evidence="1">Uncharacterized protein</fullName>
    </submittedName>
</protein>
<dbReference type="EMBL" id="CP029619">
    <property type="protein sequence ID" value="AWN81685.1"/>
    <property type="molecule type" value="Genomic_DNA"/>
</dbReference>
<accession>A0A2Z3LGQ7</accession>
<evidence type="ECO:0000313" key="2">
    <source>
        <dbReference type="Proteomes" id="UP000245872"/>
    </source>
</evidence>
<dbReference type="AlphaFoldDB" id="A0A2Z3LGQ7"/>
<reference evidence="1 2" key="1">
    <citation type="submission" date="2018-05" db="EMBL/GenBank/DDBJ databases">
        <title>Candidatus Cardinium hertigii Genome Assembly.</title>
        <authorList>
            <person name="Showmaker K.C."/>
            <person name="Walden K.O."/>
            <person name="Fields C.J."/>
            <person name="Lambert K.N."/>
            <person name="Hudson M.E."/>
        </authorList>
    </citation>
    <scope>NUCLEOTIDE SEQUENCE [LARGE SCALE GENOMIC DNA]</scope>
    <source>
        <strain evidence="2">cHgTN10</strain>
    </source>
</reference>
<keyword evidence="2" id="KW-1185">Reference proteome</keyword>
<proteinExistence type="predicted"/>